<organism evidence="7 8">
    <name type="scientific">Trichoplax adhaerens</name>
    <name type="common">Trichoplax reptans</name>
    <dbReference type="NCBI Taxonomy" id="10228"/>
    <lineage>
        <taxon>Eukaryota</taxon>
        <taxon>Metazoa</taxon>
        <taxon>Placozoa</taxon>
        <taxon>Uniplacotomia</taxon>
        <taxon>Trichoplacea</taxon>
        <taxon>Trichoplacidae</taxon>
        <taxon>Trichoplax</taxon>
    </lineage>
</organism>
<evidence type="ECO:0000256" key="1">
    <source>
        <dbReference type="ARBA" id="ARBA00006756"/>
    </source>
</evidence>
<keyword evidence="3 5" id="KW-0268">Exocytosis</keyword>
<dbReference type="GO" id="GO:0006887">
    <property type="term" value="P:exocytosis"/>
    <property type="evidence" value="ECO:0007669"/>
    <property type="project" value="UniProtKB-KW"/>
</dbReference>
<dbReference type="GO" id="GO:0000145">
    <property type="term" value="C:exocyst"/>
    <property type="evidence" value="ECO:0007669"/>
    <property type="project" value="InterPro"/>
</dbReference>
<feature type="domain" description="Exocyst complex subunit Exo70 C-terminal" evidence="6">
    <location>
        <begin position="4"/>
        <end position="294"/>
    </location>
</feature>
<dbReference type="InterPro" id="IPR016159">
    <property type="entry name" value="Cullin_repeat-like_dom_sf"/>
</dbReference>
<dbReference type="AlphaFoldDB" id="B3RN65"/>
<name>B3RN65_TRIAD</name>
<evidence type="ECO:0000256" key="3">
    <source>
        <dbReference type="ARBA" id="ARBA00022483"/>
    </source>
</evidence>
<dbReference type="Gene3D" id="1.20.1280.170">
    <property type="entry name" value="Exocyst complex component Exo70"/>
    <property type="match status" value="1"/>
</dbReference>
<dbReference type="GO" id="GO:0015031">
    <property type="term" value="P:protein transport"/>
    <property type="evidence" value="ECO:0007669"/>
    <property type="project" value="UniProtKB-KW"/>
</dbReference>
<dbReference type="InterPro" id="IPR004140">
    <property type="entry name" value="Exo70"/>
</dbReference>
<dbReference type="KEGG" id="tad:TRIADDRAFT_53055"/>
<dbReference type="SUPFAM" id="SSF74788">
    <property type="entry name" value="Cullin repeat-like"/>
    <property type="match status" value="1"/>
</dbReference>
<keyword evidence="8" id="KW-1185">Reference proteome</keyword>
<dbReference type="GeneID" id="6750450"/>
<comment type="similarity">
    <text evidence="1 5">Belongs to the EXO70 family.</text>
</comment>
<dbReference type="PANTHER" id="PTHR12542:SF41">
    <property type="entry name" value="EXOCYST COMPLEX COMPONENT 7"/>
    <property type="match status" value="1"/>
</dbReference>
<accession>B3RN65</accession>
<dbReference type="PANTHER" id="PTHR12542">
    <property type="entry name" value="EXOCYST COMPLEX PROTEIN EXO70"/>
    <property type="match status" value="1"/>
</dbReference>
<sequence length="301" mass="34299">MASDYEAIFKALPNSARMKLKSLISSFKEAGGKGLEEFTASIKNDPDKQSNLPKDGTVHELTSNTIIFMEHLMEYSEIAGDMLNYQTTDSAAPLSQELGHGQCKTILGSYIARVLGALGLNLERKAKCYENVALQSIFLMNNYHHIIKSLERSGLIEWINALDGEITLEEHYKALIANQQHSYQKCWNKIIQNLIEENKSYHSGSDDSKMSRGSRQIIKDRFKAFNTGFEEVQRIQQHYSIPDEQLRNNIRKENIDTVVPLYEAFLQKHGNSQFTKNRDKYVKYSVQDLVNALSTFFDVSA</sequence>
<keyword evidence="2 5" id="KW-0813">Transport</keyword>
<dbReference type="RefSeq" id="XP_002109800.1">
    <property type="nucleotide sequence ID" value="XM_002109764.1"/>
</dbReference>
<dbReference type="OMA" id="RWIRTHR"/>
<reference evidence="7 8" key="1">
    <citation type="journal article" date="2008" name="Nature">
        <title>The Trichoplax genome and the nature of placozoans.</title>
        <authorList>
            <person name="Srivastava M."/>
            <person name="Begovic E."/>
            <person name="Chapman J."/>
            <person name="Putnam N.H."/>
            <person name="Hellsten U."/>
            <person name="Kawashima T."/>
            <person name="Kuo A."/>
            <person name="Mitros T."/>
            <person name="Salamov A."/>
            <person name="Carpenter M.L."/>
            <person name="Signorovitch A.Y."/>
            <person name="Moreno M.A."/>
            <person name="Kamm K."/>
            <person name="Grimwood J."/>
            <person name="Schmutz J."/>
            <person name="Shapiro H."/>
            <person name="Grigoriev I.V."/>
            <person name="Buss L.W."/>
            <person name="Schierwater B."/>
            <person name="Dellaporta S.L."/>
            <person name="Rokhsar D.S."/>
        </authorList>
    </citation>
    <scope>NUCLEOTIDE SEQUENCE [LARGE SCALE GENOMIC DNA]</scope>
    <source>
        <strain evidence="7 8">Grell-BS-1999</strain>
    </source>
</reference>
<proteinExistence type="inferred from homology"/>
<evidence type="ECO:0000259" key="6">
    <source>
        <dbReference type="Pfam" id="PF03081"/>
    </source>
</evidence>
<dbReference type="eggNOG" id="KOG2344">
    <property type="taxonomic scope" value="Eukaryota"/>
</dbReference>
<gene>
    <name evidence="7" type="ORF">TRIADDRAFT_53055</name>
</gene>
<dbReference type="HOGENOM" id="CLU_062315_0_0_1"/>
<dbReference type="STRING" id="10228.B3RN65"/>
<keyword evidence="5" id="KW-0653">Protein transport</keyword>
<dbReference type="EMBL" id="DS985242">
    <property type="protein sequence ID" value="EDV27966.1"/>
    <property type="molecule type" value="Genomic_DNA"/>
</dbReference>
<dbReference type="Proteomes" id="UP000009022">
    <property type="component" value="Unassembled WGS sequence"/>
</dbReference>
<dbReference type="InParanoid" id="B3RN65"/>
<evidence type="ECO:0000256" key="5">
    <source>
        <dbReference type="RuleBase" id="RU365026"/>
    </source>
</evidence>
<dbReference type="PhylomeDB" id="B3RN65"/>
<dbReference type="Pfam" id="PF03081">
    <property type="entry name" value="Exo70_C"/>
    <property type="match status" value="1"/>
</dbReference>
<evidence type="ECO:0000313" key="8">
    <source>
        <dbReference type="Proteomes" id="UP000009022"/>
    </source>
</evidence>
<dbReference type="InterPro" id="IPR046364">
    <property type="entry name" value="Exo70_C"/>
</dbReference>
<dbReference type="GO" id="GO:0005546">
    <property type="term" value="F:phosphatidylinositol-4,5-bisphosphate binding"/>
    <property type="evidence" value="ECO:0007669"/>
    <property type="project" value="InterPro"/>
</dbReference>
<dbReference type="CTD" id="6750450"/>
<dbReference type="OrthoDB" id="1922221at2759"/>
<evidence type="ECO:0000313" key="7">
    <source>
        <dbReference type="EMBL" id="EDV27966.1"/>
    </source>
</evidence>
<evidence type="ECO:0000256" key="2">
    <source>
        <dbReference type="ARBA" id="ARBA00022448"/>
    </source>
</evidence>
<evidence type="ECO:0000256" key="4">
    <source>
        <dbReference type="ARBA" id="ARBA00026169"/>
    </source>
</evidence>
<comment type="function">
    <text evidence="5">Component of the exocyst complex involved in the docking of exocytic vesicles with fusion sites on the plasma membrane.</text>
</comment>
<protein>
    <recommendedName>
        <fullName evidence="4 5">Exocyst complex component 7</fullName>
    </recommendedName>
    <alternativeName>
        <fullName evidence="5">Exocyst complex component Exo70</fullName>
    </alternativeName>
</protein>